<dbReference type="SUPFAM" id="SSF53613">
    <property type="entry name" value="Ribokinase-like"/>
    <property type="match status" value="1"/>
</dbReference>
<dbReference type="RefSeq" id="WP_119978012.1">
    <property type="nucleotide sequence ID" value="NZ_BPFB01000030.1"/>
</dbReference>
<evidence type="ECO:0000259" key="5">
    <source>
        <dbReference type="Pfam" id="PF02581"/>
    </source>
</evidence>
<dbReference type="GO" id="GO:0016301">
    <property type="term" value="F:kinase activity"/>
    <property type="evidence" value="ECO:0007669"/>
    <property type="project" value="UniProtKB-KW"/>
</dbReference>
<dbReference type="Pfam" id="PF08543">
    <property type="entry name" value="Phos_pyr_kin"/>
    <property type="match status" value="1"/>
</dbReference>
<dbReference type="NCBIfam" id="NF002904">
    <property type="entry name" value="PRK03512.1"/>
    <property type="match status" value="1"/>
</dbReference>
<dbReference type="Gene3D" id="3.20.20.70">
    <property type="entry name" value="Aldolase class I"/>
    <property type="match status" value="1"/>
</dbReference>
<gene>
    <name evidence="7" type="primary">thiDE</name>
    <name evidence="7" type="ORF">TUM4630_25160</name>
</gene>
<dbReference type="Proteomes" id="UP000761574">
    <property type="component" value="Unassembled WGS sequence"/>
</dbReference>
<comment type="cofactor">
    <cofactor evidence="1">
        <name>Mg(2+)</name>
        <dbReference type="ChEBI" id="CHEBI:18420"/>
    </cofactor>
</comment>
<evidence type="ECO:0000256" key="4">
    <source>
        <dbReference type="ARBA" id="ARBA00023268"/>
    </source>
</evidence>
<evidence type="ECO:0000256" key="3">
    <source>
        <dbReference type="ARBA" id="ARBA00012135"/>
    </source>
</evidence>
<comment type="caution">
    <text evidence="7">The sequence shown here is derived from an EMBL/GenBank/DDBJ whole genome shotgun (WGS) entry which is preliminary data.</text>
</comment>
<feature type="domain" description="Thiamine phosphate synthase/TenI" evidence="5">
    <location>
        <begin position="344"/>
        <end position="516"/>
    </location>
</feature>
<keyword evidence="8" id="KW-1185">Reference proteome</keyword>
<reference evidence="7 8" key="1">
    <citation type="submission" date="2021-05" db="EMBL/GenBank/DDBJ databases">
        <title>Molecular characterization for Shewanella algae harboring chromosomal blaOXA-55-like strains isolated from clinical and environment sample.</title>
        <authorList>
            <person name="Ohama Y."/>
            <person name="Aoki K."/>
            <person name="Harada S."/>
            <person name="Moriya K."/>
            <person name="Ishii Y."/>
            <person name="Tateda K."/>
        </authorList>
    </citation>
    <scope>NUCLEOTIDE SEQUENCE [LARGE SCALE GENOMIC DNA]</scope>
    <source>
        <strain evidence="7 8">LMG 23746</strain>
    </source>
</reference>
<dbReference type="PANTHER" id="PTHR20858">
    <property type="entry name" value="PHOSPHOMETHYLPYRIMIDINE KINASE"/>
    <property type="match status" value="1"/>
</dbReference>
<evidence type="ECO:0000313" key="8">
    <source>
        <dbReference type="Proteomes" id="UP000761574"/>
    </source>
</evidence>
<evidence type="ECO:0000256" key="1">
    <source>
        <dbReference type="ARBA" id="ARBA00001946"/>
    </source>
</evidence>
<sequence>MTLRLNVPPNDLDESLLAASSTPAIVWTIAGSDSGGGAGIQADLATLQDLQCHGCTVITAITAQNSVAVDKVTPVDESTLLAQLNALLSDLPPDAIKMGMVANQAQLMIIAKWLTTALSELELRKGKPIPLIVDPVMVASCGEPLASNLDYSVLSGLVTLLTPNADELAFMNSDAARDGAGIVAATTALAKHLDCNVLAKGGDKGLLWHPHVATDLFICLQAAGVCPLHQGQAFMLSSRRSTNPNHHGSGCTLSTAIAAMLAQGFVMHDAILLAKAYVSQGIAQAEQIGQGAGPLARTGWPKDMAYFAEIKRIESDDDLSKVEVSPFVFPRLRLPLGVYPVVDCLTQLARLLHCGATTVQLRLKVESGIDAQRLETEICAAIALGRRYQAQVFINDHWQLALKHGAYGVHLGQEDLHDADLALIAAHGLALGVSSHGYFELKLAAQLKPSYVALGHIFATTTKQMPSLPQGLVNLTRYAALLAEDLPTVAIGGIDATRLQSVKVTGVDGIAVVRALKEGLSVESAYHALHAAWEEGYGA</sequence>
<dbReference type="InterPro" id="IPR004399">
    <property type="entry name" value="HMP/HMP-P_kinase_dom"/>
</dbReference>
<dbReference type="Gene3D" id="3.40.1190.20">
    <property type="match status" value="1"/>
</dbReference>
<feature type="domain" description="Pyridoxamine kinase/Phosphomethylpyrimidine kinase" evidence="6">
    <location>
        <begin position="33"/>
        <end position="295"/>
    </location>
</feature>
<evidence type="ECO:0000313" key="7">
    <source>
        <dbReference type="EMBL" id="GIU48553.1"/>
    </source>
</evidence>
<evidence type="ECO:0000256" key="2">
    <source>
        <dbReference type="ARBA" id="ARBA00004948"/>
    </source>
</evidence>
<dbReference type="InterPro" id="IPR013785">
    <property type="entry name" value="Aldolase_TIM"/>
</dbReference>
<dbReference type="CDD" id="cd01169">
    <property type="entry name" value="HMPP_kinase"/>
    <property type="match status" value="1"/>
</dbReference>
<comment type="pathway">
    <text evidence="2">Cofactor biosynthesis; thiamine diphosphate biosynthesis.</text>
</comment>
<dbReference type="EMBL" id="BPFB01000030">
    <property type="protein sequence ID" value="GIU48553.1"/>
    <property type="molecule type" value="Genomic_DNA"/>
</dbReference>
<keyword evidence="4" id="KW-0511">Multifunctional enzyme</keyword>
<dbReference type="Pfam" id="PF02581">
    <property type="entry name" value="TMP-TENI"/>
    <property type="match status" value="1"/>
</dbReference>
<dbReference type="InterPro" id="IPR029056">
    <property type="entry name" value="Ribokinase-like"/>
</dbReference>
<dbReference type="InterPro" id="IPR036206">
    <property type="entry name" value="ThiamineP_synth_sf"/>
</dbReference>
<dbReference type="PANTHER" id="PTHR20858:SF17">
    <property type="entry name" value="HYDROXYMETHYLPYRIMIDINE_PHOSPHOMETHYLPYRIMIDINE KINASE THI20-RELATED"/>
    <property type="match status" value="1"/>
</dbReference>
<organism evidence="7 8">
    <name type="scientific">Shewanella algidipiscicola</name>
    <dbReference type="NCBI Taxonomy" id="614070"/>
    <lineage>
        <taxon>Bacteria</taxon>
        <taxon>Pseudomonadati</taxon>
        <taxon>Pseudomonadota</taxon>
        <taxon>Gammaproteobacteria</taxon>
        <taxon>Alteromonadales</taxon>
        <taxon>Shewanellaceae</taxon>
        <taxon>Shewanella</taxon>
    </lineage>
</organism>
<proteinExistence type="predicted"/>
<dbReference type="SUPFAM" id="SSF51391">
    <property type="entry name" value="Thiamin phosphate synthase"/>
    <property type="match status" value="1"/>
</dbReference>
<dbReference type="EC" id="2.7.1.49" evidence="3"/>
<protein>
    <recommendedName>
        <fullName evidence="3">hydroxymethylpyrimidine kinase</fullName>
        <ecNumber evidence="3">2.7.1.49</ecNumber>
    </recommendedName>
</protein>
<evidence type="ECO:0000259" key="6">
    <source>
        <dbReference type="Pfam" id="PF08543"/>
    </source>
</evidence>
<dbReference type="InterPro" id="IPR013749">
    <property type="entry name" value="PM/HMP-P_kinase-1"/>
</dbReference>
<dbReference type="InterPro" id="IPR022998">
    <property type="entry name" value="ThiamineP_synth_TenI"/>
</dbReference>
<accession>A0ABQ4PKR5</accession>
<name>A0ABQ4PKR5_9GAMM</name>
<keyword evidence="7" id="KW-0808">Transferase</keyword>
<dbReference type="CDD" id="cd00564">
    <property type="entry name" value="TMP_TenI"/>
    <property type="match status" value="1"/>
</dbReference>
<keyword evidence="7" id="KW-0418">Kinase</keyword>